<keyword evidence="10" id="KW-0472">Membrane</keyword>
<dbReference type="PROSITE" id="PS00086">
    <property type="entry name" value="CYTOCHROME_P450"/>
    <property type="match status" value="1"/>
</dbReference>
<reference evidence="11 12" key="2">
    <citation type="journal article" date="2017" name="Nature">
        <title>The Apostasia genome and the evolution of orchids.</title>
        <authorList>
            <person name="Zhang G.Q."/>
            <person name="Liu K.W."/>
            <person name="Li Z."/>
            <person name="Lohaus R."/>
            <person name="Hsiao Y.Y."/>
            <person name="Niu S.C."/>
            <person name="Wang J.Y."/>
            <person name="Lin Y.C."/>
            <person name="Xu Q."/>
            <person name="Chen L.J."/>
            <person name="Yoshida K."/>
            <person name="Fujiwara S."/>
            <person name="Wang Z.W."/>
            <person name="Zhang Y.Q."/>
            <person name="Mitsuda N."/>
            <person name="Wang M."/>
            <person name="Liu G.H."/>
            <person name="Pecoraro L."/>
            <person name="Huang H.X."/>
            <person name="Xiao X.J."/>
            <person name="Lin M."/>
            <person name="Wu X.Y."/>
            <person name="Wu W.L."/>
            <person name="Chen Y.Y."/>
            <person name="Chang S.B."/>
            <person name="Sakamoto S."/>
            <person name="Ohme-Takagi M."/>
            <person name="Yagi M."/>
            <person name="Zeng S.J."/>
            <person name="Shen C.Y."/>
            <person name="Yeh C.M."/>
            <person name="Luo Y.B."/>
            <person name="Tsai W.C."/>
            <person name="Van de Peer Y."/>
            <person name="Liu Z.J."/>
        </authorList>
    </citation>
    <scope>NUCLEOTIDE SEQUENCE [LARGE SCALE GENOMIC DNA]</scope>
    <source>
        <tissue evidence="11">The whole plant</tissue>
    </source>
</reference>
<dbReference type="SUPFAM" id="SSF48264">
    <property type="entry name" value="Cytochrome P450"/>
    <property type="match status" value="1"/>
</dbReference>
<evidence type="ECO:0000313" key="12">
    <source>
        <dbReference type="Proteomes" id="UP000233837"/>
    </source>
</evidence>
<dbReference type="STRING" id="906689.A0A2I0WIK7"/>
<keyword evidence="10" id="KW-0812">Transmembrane</keyword>
<dbReference type="PRINTS" id="PR00463">
    <property type="entry name" value="EP450I"/>
</dbReference>
<keyword evidence="6 8" id="KW-0408">Iron</keyword>
<dbReference type="InterPro" id="IPR001128">
    <property type="entry name" value="Cyt_P450"/>
</dbReference>
<dbReference type="InterPro" id="IPR017972">
    <property type="entry name" value="Cyt_P450_CS"/>
</dbReference>
<dbReference type="PANTHER" id="PTHR47951">
    <property type="entry name" value="OS08G0547900 PROTEIN"/>
    <property type="match status" value="1"/>
</dbReference>
<keyword evidence="10" id="KW-1133">Transmembrane helix</keyword>
<evidence type="ECO:0000256" key="5">
    <source>
        <dbReference type="ARBA" id="ARBA00023002"/>
    </source>
</evidence>
<protein>
    <submittedName>
        <fullName evidence="11">Geraniol 8-hydroxylase</fullName>
    </submittedName>
</protein>
<feature type="transmembrane region" description="Helical" evidence="10">
    <location>
        <begin position="25"/>
        <end position="43"/>
    </location>
</feature>
<evidence type="ECO:0000256" key="4">
    <source>
        <dbReference type="ARBA" id="ARBA00022723"/>
    </source>
</evidence>
<organism evidence="11 12">
    <name type="scientific">Dendrobium catenatum</name>
    <dbReference type="NCBI Taxonomy" id="906689"/>
    <lineage>
        <taxon>Eukaryota</taxon>
        <taxon>Viridiplantae</taxon>
        <taxon>Streptophyta</taxon>
        <taxon>Embryophyta</taxon>
        <taxon>Tracheophyta</taxon>
        <taxon>Spermatophyta</taxon>
        <taxon>Magnoliopsida</taxon>
        <taxon>Liliopsida</taxon>
        <taxon>Asparagales</taxon>
        <taxon>Orchidaceae</taxon>
        <taxon>Epidendroideae</taxon>
        <taxon>Malaxideae</taxon>
        <taxon>Dendrobiinae</taxon>
        <taxon>Dendrobium</taxon>
    </lineage>
</organism>
<feature type="binding site" description="axial binding residue" evidence="8">
    <location>
        <position position="470"/>
    </location>
    <ligand>
        <name>heme</name>
        <dbReference type="ChEBI" id="CHEBI:30413"/>
    </ligand>
    <ligandPart>
        <name>Fe</name>
        <dbReference type="ChEBI" id="CHEBI:18248"/>
    </ligandPart>
</feature>
<evidence type="ECO:0000256" key="2">
    <source>
        <dbReference type="ARBA" id="ARBA00010617"/>
    </source>
</evidence>
<dbReference type="InterPro" id="IPR036396">
    <property type="entry name" value="Cyt_P450_sf"/>
</dbReference>
<evidence type="ECO:0000256" key="8">
    <source>
        <dbReference type="PIRSR" id="PIRSR602401-1"/>
    </source>
</evidence>
<dbReference type="GO" id="GO:0005506">
    <property type="term" value="F:iron ion binding"/>
    <property type="evidence" value="ECO:0007669"/>
    <property type="project" value="InterPro"/>
</dbReference>
<comment type="cofactor">
    <cofactor evidence="1 8">
        <name>heme</name>
        <dbReference type="ChEBI" id="CHEBI:30413"/>
    </cofactor>
</comment>
<dbReference type="OrthoDB" id="6764281at2759"/>
<evidence type="ECO:0000256" key="10">
    <source>
        <dbReference type="SAM" id="Phobius"/>
    </source>
</evidence>
<dbReference type="InterPro" id="IPR002401">
    <property type="entry name" value="Cyt_P450_E_grp-I"/>
</dbReference>
<proteinExistence type="inferred from homology"/>
<gene>
    <name evidence="11" type="primary">CYP76B10</name>
    <name evidence="11" type="ORF">MA16_Dca011267</name>
</gene>
<dbReference type="GO" id="GO:0020037">
    <property type="term" value="F:heme binding"/>
    <property type="evidence" value="ECO:0007669"/>
    <property type="project" value="InterPro"/>
</dbReference>
<keyword evidence="5 9" id="KW-0560">Oxidoreductase</keyword>
<sequence length="533" mass="59984">MRTKEMDSCFAPLCDFRIYPSSSSLLPFAAASAAAIIIIIIIIRKTFFRLPSSPPLPPCPFRLPIVGNLPFLDPNLHSCFAQLSSTHGPIFRLHLGSKLAIVITSPSLSRQILRDHDPTFANRDVPAAASVISYGRSDIVWNPIGPTWRMLRRICVREMLSPSNLDAVYHLRRRELRSAIRQIQSAAISGEVVDVGAEMFLTVLNIITSMLWGGTMEGEEERSAVGKMFRHLVGEITELLGLPNVSDFFPAMSRFDLQGIERKMRVLLERFDGIFARIIEMKREKGLKDEKKVEEKMDFLDYMLMLEEKGNESKEPFTFTHVKALLMDMVVGGTETSSNTIEFAMAEMMNKPETIKQAQEELDKVVGKDNVVEESHLPNLHYLNMVLKEVLRLHPALPLLVPHCPSSPCSIGGFAVPKGSRVFINVWAIHRDEAMWKDPLEFKPERWSYGDAAGSGEFSYFPFGSGRRICAGISMAERMVLYSLASLLHSFDWKMPQGITEMDLSEKFGIVLKKAKPLVLLPVPRLSNPQLYS</sequence>
<dbReference type="GO" id="GO:0016705">
    <property type="term" value="F:oxidoreductase activity, acting on paired donors, with incorporation or reduction of molecular oxygen"/>
    <property type="evidence" value="ECO:0007669"/>
    <property type="project" value="InterPro"/>
</dbReference>
<evidence type="ECO:0000256" key="3">
    <source>
        <dbReference type="ARBA" id="ARBA00022617"/>
    </source>
</evidence>
<dbReference type="CDD" id="cd11073">
    <property type="entry name" value="CYP76-like"/>
    <property type="match status" value="1"/>
</dbReference>
<reference evidence="11 12" key="1">
    <citation type="journal article" date="2016" name="Sci. Rep.">
        <title>The Dendrobium catenatum Lindl. genome sequence provides insights into polysaccharide synthase, floral development and adaptive evolution.</title>
        <authorList>
            <person name="Zhang G.Q."/>
            <person name="Xu Q."/>
            <person name="Bian C."/>
            <person name="Tsai W.C."/>
            <person name="Yeh C.M."/>
            <person name="Liu K.W."/>
            <person name="Yoshida K."/>
            <person name="Zhang L.S."/>
            <person name="Chang S.B."/>
            <person name="Chen F."/>
            <person name="Shi Y."/>
            <person name="Su Y.Y."/>
            <person name="Zhang Y.Q."/>
            <person name="Chen L.J."/>
            <person name="Yin Y."/>
            <person name="Lin M."/>
            <person name="Huang H."/>
            <person name="Deng H."/>
            <person name="Wang Z.W."/>
            <person name="Zhu S.L."/>
            <person name="Zhao X."/>
            <person name="Deng C."/>
            <person name="Niu S.C."/>
            <person name="Huang J."/>
            <person name="Wang M."/>
            <person name="Liu G.H."/>
            <person name="Yang H.J."/>
            <person name="Xiao X.J."/>
            <person name="Hsiao Y.Y."/>
            <person name="Wu W.L."/>
            <person name="Chen Y.Y."/>
            <person name="Mitsuda N."/>
            <person name="Ohme-Takagi M."/>
            <person name="Luo Y.B."/>
            <person name="Van de Peer Y."/>
            <person name="Liu Z.J."/>
        </authorList>
    </citation>
    <scope>NUCLEOTIDE SEQUENCE [LARGE SCALE GENOMIC DNA]</scope>
    <source>
        <tissue evidence="11">The whole plant</tissue>
    </source>
</reference>
<evidence type="ECO:0000313" key="11">
    <source>
        <dbReference type="EMBL" id="PKU75491.1"/>
    </source>
</evidence>
<dbReference type="PRINTS" id="PR00385">
    <property type="entry name" value="P450"/>
</dbReference>
<dbReference type="FunFam" id="1.10.630.10:FF:000126">
    <property type="entry name" value="Predicted protein"/>
    <property type="match status" value="1"/>
</dbReference>
<evidence type="ECO:0000256" key="9">
    <source>
        <dbReference type="RuleBase" id="RU000461"/>
    </source>
</evidence>
<dbReference type="PANTHER" id="PTHR47951:SF3">
    <property type="entry name" value="CYTOCHROME P450, FAMILY 706, SUBFAMILY A, POLYPEPTIDE 4"/>
    <property type="match status" value="1"/>
</dbReference>
<evidence type="ECO:0000256" key="6">
    <source>
        <dbReference type="ARBA" id="ARBA00023004"/>
    </source>
</evidence>
<evidence type="ECO:0000256" key="7">
    <source>
        <dbReference type="ARBA" id="ARBA00023033"/>
    </source>
</evidence>
<comment type="similarity">
    <text evidence="2 9">Belongs to the cytochrome P450 family.</text>
</comment>
<keyword evidence="3 8" id="KW-0349">Heme</keyword>
<dbReference type="Proteomes" id="UP000233837">
    <property type="component" value="Unassembled WGS sequence"/>
</dbReference>
<keyword evidence="7 9" id="KW-0503">Monooxygenase</keyword>
<dbReference type="Gene3D" id="1.10.630.10">
    <property type="entry name" value="Cytochrome P450"/>
    <property type="match status" value="1"/>
</dbReference>
<evidence type="ECO:0000256" key="1">
    <source>
        <dbReference type="ARBA" id="ARBA00001971"/>
    </source>
</evidence>
<keyword evidence="12" id="KW-1185">Reference proteome</keyword>
<accession>A0A2I0WIK7</accession>
<dbReference type="GO" id="GO:0004497">
    <property type="term" value="F:monooxygenase activity"/>
    <property type="evidence" value="ECO:0007669"/>
    <property type="project" value="UniProtKB-KW"/>
</dbReference>
<dbReference type="AlphaFoldDB" id="A0A2I0WIK7"/>
<dbReference type="EMBL" id="KZ502593">
    <property type="protein sequence ID" value="PKU75491.1"/>
    <property type="molecule type" value="Genomic_DNA"/>
</dbReference>
<name>A0A2I0WIK7_9ASPA</name>
<dbReference type="Pfam" id="PF00067">
    <property type="entry name" value="p450"/>
    <property type="match status" value="1"/>
</dbReference>
<keyword evidence="4 8" id="KW-0479">Metal-binding</keyword>